<sequence length="120" mass="13754">MKKVTTSDVLAYIHQQKSALFQAAAACVPTSFRPGTRMQKRAERNSELLRTREARKTQRSQPAPNWSKQQPIVDRLLAETEVRIHQQDACRTHETTLQLRAALAARRAETRAFKDEMLLP</sequence>
<comment type="caution">
    <text evidence="2">The sequence shown here is derived from an EMBL/GenBank/DDBJ whole genome shotgun (WGS) entry which is preliminary data.</text>
</comment>
<feature type="compositionally biased region" description="Polar residues" evidence="1">
    <location>
        <begin position="59"/>
        <end position="69"/>
    </location>
</feature>
<evidence type="ECO:0000313" key="3">
    <source>
        <dbReference type="Proteomes" id="UP000027725"/>
    </source>
</evidence>
<reference evidence="2 3" key="1">
    <citation type="submission" date="2014-03" db="EMBL/GenBank/DDBJ databases">
        <title>The draft genome sequence of Thioclava dalianensis DLFJ1-1.</title>
        <authorList>
            <person name="Lai Q."/>
            <person name="Shao Z."/>
        </authorList>
    </citation>
    <scope>NUCLEOTIDE SEQUENCE [LARGE SCALE GENOMIC DNA]</scope>
    <source>
        <strain evidence="2 3">DLFJ1-1</strain>
    </source>
</reference>
<dbReference type="Proteomes" id="UP000027725">
    <property type="component" value="Unassembled WGS sequence"/>
</dbReference>
<feature type="compositionally biased region" description="Basic and acidic residues" evidence="1">
    <location>
        <begin position="40"/>
        <end position="56"/>
    </location>
</feature>
<dbReference type="AlphaFoldDB" id="A0A074TH26"/>
<evidence type="ECO:0000313" key="2">
    <source>
        <dbReference type="EMBL" id="KEP69450.1"/>
    </source>
</evidence>
<keyword evidence="3" id="KW-1185">Reference proteome</keyword>
<name>A0A074TH26_9RHOB</name>
<feature type="region of interest" description="Disordered" evidence="1">
    <location>
        <begin position="35"/>
        <end position="69"/>
    </location>
</feature>
<dbReference type="EMBL" id="JHEH01000014">
    <property type="protein sequence ID" value="KEP69450.1"/>
    <property type="molecule type" value="Genomic_DNA"/>
</dbReference>
<gene>
    <name evidence="2" type="ORF">DL1_04165</name>
</gene>
<evidence type="ECO:0000256" key="1">
    <source>
        <dbReference type="SAM" id="MobiDB-lite"/>
    </source>
</evidence>
<proteinExistence type="predicted"/>
<organism evidence="2 3">
    <name type="scientific">Thioclava dalianensis</name>
    <dbReference type="NCBI Taxonomy" id="1185766"/>
    <lineage>
        <taxon>Bacteria</taxon>
        <taxon>Pseudomonadati</taxon>
        <taxon>Pseudomonadota</taxon>
        <taxon>Alphaproteobacteria</taxon>
        <taxon>Rhodobacterales</taxon>
        <taxon>Paracoccaceae</taxon>
        <taxon>Thioclava</taxon>
    </lineage>
</organism>
<protein>
    <submittedName>
        <fullName evidence="2">Uncharacterized protein</fullName>
    </submittedName>
</protein>
<dbReference type="RefSeq" id="WP_038066556.1">
    <property type="nucleotide sequence ID" value="NZ_FOVB01000002.1"/>
</dbReference>
<accession>A0A074TH26</accession>